<evidence type="ECO:0000313" key="3">
    <source>
        <dbReference type="Proteomes" id="UP000050668"/>
    </source>
</evidence>
<gene>
    <name evidence="2" type="ORF">AEA09_11455</name>
</gene>
<dbReference type="Gene3D" id="2.60.60.30">
    <property type="entry name" value="sav2460 like domains"/>
    <property type="match status" value="1"/>
</dbReference>
<feature type="domain" description="TerD" evidence="1">
    <location>
        <begin position="1"/>
        <end position="174"/>
    </location>
</feature>
<dbReference type="Proteomes" id="UP000050668">
    <property type="component" value="Unassembled WGS sequence"/>
</dbReference>
<evidence type="ECO:0000313" key="2">
    <source>
        <dbReference type="EMBL" id="KOS69099.1"/>
    </source>
</evidence>
<reference evidence="3" key="1">
    <citation type="submission" date="2015-07" db="EMBL/GenBank/DDBJ databases">
        <title>Fjat-14205 dsm 2895.</title>
        <authorList>
            <person name="Liu B."/>
            <person name="Wang J."/>
            <person name="Zhu Y."/>
            <person name="Liu G."/>
            <person name="Chen Q."/>
            <person name="Chen Z."/>
            <person name="Lan J."/>
            <person name="Che J."/>
            <person name="Ge C."/>
            <person name="Shi H."/>
            <person name="Pan Z."/>
            <person name="Liu X."/>
        </authorList>
    </citation>
    <scope>NUCLEOTIDE SEQUENCE [LARGE SCALE GENOMIC DNA]</scope>
    <source>
        <strain evidence="3">DSM 25560</strain>
    </source>
</reference>
<dbReference type="InterPro" id="IPR003325">
    <property type="entry name" value="TerD"/>
</dbReference>
<name>A0ABR5K2X2_9BACI</name>
<dbReference type="InterPro" id="IPR051324">
    <property type="entry name" value="Stress/Tellurium_Resist"/>
</dbReference>
<sequence>MALTLVKGQKVDVTKTNLNLVKLNVELGWQVDEKIELDASVFLLAENGKVRSDADFIFYGQPSSECGSVKKNASGNKHQQFQIEWSEIPTDIQKIVFSLTIFTANQSFKQASSIYLKMSDPQTGSEILQFKVPNTFSNETAIVVGELYRHAGQWKFNSIGAGYFGGLEALCGSFGVVVDDEPTVAATIMEEKPKSKPIEAVNLGKIELKKKQSVNIQKSQRITATLEWETNKDLDLYCFYVMKNGRTGKVYYRDLGAPNQYPFIKLDGDAQQFGKETIEIYKTDELAFVLFAAYSAVGNGVGSFYSMKAKAIVDNHKGSVVVAPLLERNKNSYWVAIAQMNFTDDKEMQVSHVERYSKNHSEASPRLYEDGTFKMDAGPIEFK</sequence>
<dbReference type="CDD" id="cd06974">
    <property type="entry name" value="TerD_like"/>
    <property type="match status" value="1"/>
</dbReference>
<organism evidence="2 3">
    <name type="scientific">Lysinibacillus contaminans</name>
    <dbReference type="NCBI Taxonomy" id="1293441"/>
    <lineage>
        <taxon>Bacteria</taxon>
        <taxon>Bacillati</taxon>
        <taxon>Bacillota</taxon>
        <taxon>Bacilli</taxon>
        <taxon>Bacillales</taxon>
        <taxon>Bacillaceae</taxon>
        <taxon>Lysinibacillus</taxon>
    </lineage>
</organism>
<protein>
    <submittedName>
        <fullName evidence="2">Tellurium resistance protein</fullName>
    </submittedName>
</protein>
<comment type="caution">
    <text evidence="2">The sequence shown here is derived from an EMBL/GenBank/DDBJ whole genome shotgun (WGS) entry which is preliminary data.</text>
</comment>
<dbReference type="PANTHER" id="PTHR32097:SF17">
    <property type="entry name" value="CAMP-BINDING PROTEIN 1-RELATED"/>
    <property type="match status" value="1"/>
</dbReference>
<dbReference type="RefSeq" id="WP_053583961.1">
    <property type="nucleotide sequence ID" value="NZ_LGRV01000003.1"/>
</dbReference>
<proteinExistence type="predicted"/>
<accession>A0ABR5K2X2</accession>
<dbReference type="PANTHER" id="PTHR32097">
    <property type="entry name" value="CAMP-BINDING PROTEIN 1-RELATED"/>
    <property type="match status" value="1"/>
</dbReference>
<keyword evidence="3" id="KW-1185">Reference proteome</keyword>
<dbReference type="EMBL" id="LGRV01000003">
    <property type="protein sequence ID" value="KOS69099.1"/>
    <property type="molecule type" value="Genomic_DNA"/>
</dbReference>
<dbReference type="Pfam" id="PF02342">
    <property type="entry name" value="TerD"/>
    <property type="match status" value="1"/>
</dbReference>
<evidence type="ECO:0000259" key="1">
    <source>
        <dbReference type="Pfam" id="PF02342"/>
    </source>
</evidence>